<reference evidence="1" key="1">
    <citation type="submission" date="2021-01" db="EMBL/GenBank/DDBJ databases">
        <authorList>
            <person name="Corre E."/>
            <person name="Pelletier E."/>
            <person name="Niang G."/>
            <person name="Scheremetjew M."/>
            <person name="Finn R."/>
            <person name="Kale V."/>
            <person name="Holt S."/>
            <person name="Cochrane G."/>
            <person name="Meng A."/>
            <person name="Brown T."/>
            <person name="Cohen L."/>
        </authorList>
    </citation>
    <scope>NUCLEOTIDE SEQUENCE</scope>
    <source>
        <strain evidence="1">CCMP1452</strain>
    </source>
</reference>
<evidence type="ECO:0000313" key="1">
    <source>
        <dbReference type="EMBL" id="CAD9676357.1"/>
    </source>
</evidence>
<name>A0A7S2WA87_9STRA</name>
<sequence length="131" mass="14676">MSPLQSILPQKKRLGKLVQELQAKLETINATVSHTSVKEAKDKHLASKILKTELQAIASRRFKRAREIATDKVLRMIKLWIDYEENLADEEVKALRVVVQEIEKSVSRNSIDGDGGSHLFALTTDTLSPLG</sequence>
<gene>
    <name evidence="1" type="ORF">EANT1437_LOCUS8405</name>
</gene>
<protein>
    <submittedName>
        <fullName evidence="1">Uncharacterized protein</fullName>
    </submittedName>
</protein>
<accession>A0A7S2WA87</accession>
<organism evidence="1">
    <name type="scientific">Eucampia antarctica</name>
    <dbReference type="NCBI Taxonomy" id="49252"/>
    <lineage>
        <taxon>Eukaryota</taxon>
        <taxon>Sar</taxon>
        <taxon>Stramenopiles</taxon>
        <taxon>Ochrophyta</taxon>
        <taxon>Bacillariophyta</taxon>
        <taxon>Mediophyceae</taxon>
        <taxon>Biddulphiophycidae</taxon>
        <taxon>Hemiaulales</taxon>
        <taxon>Hemiaulaceae</taxon>
        <taxon>Eucampia</taxon>
    </lineage>
</organism>
<dbReference type="EMBL" id="HBHI01016351">
    <property type="protein sequence ID" value="CAD9676357.1"/>
    <property type="molecule type" value="Transcribed_RNA"/>
</dbReference>
<proteinExistence type="predicted"/>
<dbReference type="AlphaFoldDB" id="A0A7S2WA87"/>